<evidence type="ECO:0000259" key="2">
    <source>
        <dbReference type="Pfam" id="PF06985"/>
    </source>
</evidence>
<evidence type="ECO:0000313" key="3">
    <source>
        <dbReference type="EMBL" id="KAE8417466.1"/>
    </source>
</evidence>
<evidence type="ECO:0000313" key="4">
    <source>
        <dbReference type="Proteomes" id="UP000325395"/>
    </source>
</evidence>
<protein>
    <submittedName>
        <fullName evidence="3">Heterokaryon incompatibility protein-domain-containing protein</fullName>
    </submittedName>
</protein>
<dbReference type="PANTHER" id="PTHR24148:SF64">
    <property type="entry name" value="HETEROKARYON INCOMPATIBILITY DOMAIN-CONTAINING PROTEIN"/>
    <property type="match status" value="1"/>
</dbReference>
<feature type="region of interest" description="Disordered" evidence="1">
    <location>
        <begin position="738"/>
        <end position="770"/>
    </location>
</feature>
<dbReference type="InterPro" id="IPR052895">
    <property type="entry name" value="HetReg/Transcr_Mod"/>
</dbReference>
<evidence type="ECO:0000256" key="1">
    <source>
        <dbReference type="SAM" id="MobiDB-lite"/>
    </source>
</evidence>
<organism evidence="3 4">
    <name type="scientific">Aspergillus pseudocaelatus</name>
    <dbReference type="NCBI Taxonomy" id="1825620"/>
    <lineage>
        <taxon>Eukaryota</taxon>
        <taxon>Fungi</taxon>
        <taxon>Dikarya</taxon>
        <taxon>Ascomycota</taxon>
        <taxon>Pezizomycotina</taxon>
        <taxon>Eurotiomycetes</taxon>
        <taxon>Eurotiomycetidae</taxon>
        <taxon>Eurotiales</taxon>
        <taxon>Aspergillaceae</taxon>
        <taxon>Aspergillus</taxon>
        <taxon>Aspergillus subgen. Circumdati</taxon>
    </lineage>
</organism>
<dbReference type="InterPro" id="IPR010730">
    <property type="entry name" value="HET"/>
</dbReference>
<dbReference type="EMBL" id="ML735737">
    <property type="protein sequence ID" value="KAE8417466.1"/>
    <property type="molecule type" value="Genomic_DNA"/>
</dbReference>
<feature type="region of interest" description="Disordered" evidence="1">
    <location>
        <begin position="1"/>
        <end position="84"/>
    </location>
</feature>
<feature type="region of interest" description="Disordered" evidence="1">
    <location>
        <begin position="576"/>
        <end position="604"/>
    </location>
</feature>
<proteinExistence type="predicted"/>
<dbReference type="Pfam" id="PF06985">
    <property type="entry name" value="HET"/>
    <property type="match status" value="1"/>
</dbReference>
<feature type="domain" description="Heterokaryon incompatibility" evidence="2">
    <location>
        <begin position="220"/>
        <end position="341"/>
    </location>
</feature>
<feature type="compositionally biased region" description="Low complexity" evidence="1">
    <location>
        <begin position="12"/>
        <end position="26"/>
    </location>
</feature>
<keyword evidence="4" id="KW-1185">Reference proteome</keyword>
<name>A0ABQ6WPG1_9EURO</name>
<feature type="compositionally biased region" description="Low complexity" evidence="1">
    <location>
        <begin position="35"/>
        <end position="51"/>
    </location>
</feature>
<dbReference type="Proteomes" id="UP000325395">
    <property type="component" value="Unassembled WGS sequence"/>
</dbReference>
<accession>A0ABQ6WPG1</accession>
<gene>
    <name evidence="3" type="ORF">BDV36DRAFT_296041</name>
</gene>
<dbReference type="PANTHER" id="PTHR24148">
    <property type="entry name" value="ANKYRIN REPEAT DOMAIN-CONTAINING PROTEIN 39 HOMOLOG-RELATED"/>
    <property type="match status" value="1"/>
</dbReference>
<feature type="compositionally biased region" description="Polar residues" evidence="1">
    <location>
        <begin position="740"/>
        <end position="749"/>
    </location>
</feature>
<sequence>MLRRNFADPDLDSSSSSDSSDDPVSQTDEDDEISTSDSSSEQDSLETSSSIPDEPSTHLPQRPCKIRLHPGRLTFRTPSDHASEQRKATFLEEFQLALKEWHRSERKSWYRDDDFEARERMEQIEKTIPRFLMELPRESPMSVLRHLLNEISMEMRMGLLVKTFMKIQREILEDQSREFFRSLGRLEESQIGQITFEGKQEGAVCRLNIESLEKTSSPVYAALSYCWGTELYSSWLYVLPPDVPFDRRMQWQDDQWEDLIQQCKGFRIGENLKRALLRLRREDESITLWVDAICINQNNEEEKTQQLLQMAKVYRMANYVCVWLGEADSDKRSNRAMRYIPKIMDFAFLERAFSRRWVVQEISLAKEASVYCGKMAVPWTEFADAVSILVAYQEKIKGLFKSWREGVQTLGEVQSFGANKLLQATTRLFQRDAKGVAQNPLKGIEYLVTSLSTFDASKPRDIVYSLVSIASDTYDPVSYDAGQEGDDNNKDYKLAIDYKLDEVEVYRNFVKYCILSSGSLDIICRPWAMPKIGKGRLPTWIRLLQDSEFGEPTEVYNGRKNGESLLGPVGSPLYKASRGIKFTDPSTRTTPSSRKKRKTEADASDARVVRQISSTLLAKGFKLAKVEAVSLVNASGLIPRRSLLDIAGWAGVDENPEEVPDHIWRTLIADRDFDGQIPPTLYQRVCLWCLDIADTFHNGHFNTDQLLHEESDMLRAYLTRVRNVTWNRRFFRALMKAPHTDSSYSPSGQTERDNEVSGSEEEPSFEEGKRQWTENDLFGLCPEATTLGDFICILYGCSVPVILRQSTRDPKCYKVIGECYVHGKMEGEAVEDCKEEKTLGTDEVFGLI</sequence>
<dbReference type="Pfam" id="PF26639">
    <property type="entry name" value="Het-6_barrel"/>
    <property type="match status" value="1"/>
</dbReference>
<reference evidence="3 4" key="1">
    <citation type="submission" date="2019-04" db="EMBL/GenBank/DDBJ databases">
        <authorList>
            <consortium name="DOE Joint Genome Institute"/>
            <person name="Mondo S."/>
            <person name="Kjaerbolling I."/>
            <person name="Vesth T."/>
            <person name="Frisvad J.C."/>
            <person name="Nybo J.L."/>
            <person name="Theobald S."/>
            <person name="Kildgaard S."/>
            <person name="Isbrandt T."/>
            <person name="Kuo A."/>
            <person name="Sato A."/>
            <person name="Lyhne E.K."/>
            <person name="Kogle M.E."/>
            <person name="Wiebenga A."/>
            <person name="Kun R.S."/>
            <person name="Lubbers R.J."/>
            <person name="Makela M.R."/>
            <person name="Barry K."/>
            <person name="Chovatia M."/>
            <person name="Clum A."/>
            <person name="Daum C."/>
            <person name="Haridas S."/>
            <person name="He G."/>
            <person name="LaButti K."/>
            <person name="Lipzen A."/>
            <person name="Riley R."/>
            <person name="Salamov A."/>
            <person name="Simmons B.A."/>
            <person name="Magnuson J.K."/>
            <person name="Henrissat B."/>
            <person name="Mortensen U.H."/>
            <person name="Larsen T.O."/>
            <person name="Devries R.P."/>
            <person name="Grigoriev I.V."/>
            <person name="Machida M."/>
            <person name="Baker S.E."/>
            <person name="Andersen M.R."/>
            <person name="Cantor M.N."/>
            <person name="Hua S.X."/>
        </authorList>
    </citation>
    <scope>NUCLEOTIDE SEQUENCE [LARGE SCALE GENOMIC DNA]</scope>
    <source>
        <strain evidence="3 4">CBS 117616</strain>
    </source>
</reference>